<evidence type="ECO:0000256" key="8">
    <source>
        <dbReference type="SAM" id="MobiDB-lite"/>
    </source>
</evidence>
<dbReference type="AlphaFoldDB" id="A0A9W8UXC5"/>
<keyword evidence="5" id="KW-0812">Transmembrane</keyword>
<keyword evidence="6" id="KW-0325">Glycoprotein</keyword>
<feature type="domain" description="Azaphilone pigments biosynthesis cluster protein L N-terminal" evidence="10">
    <location>
        <begin position="1"/>
        <end position="196"/>
    </location>
</feature>
<evidence type="ECO:0000313" key="11">
    <source>
        <dbReference type="EMBL" id="KAJ4180693.1"/>
    </source>
</evidence>
<comment type="similarity">
    <text evidence="7">Belongs to the chitin synthase family.</text>
</comment>
<dbReference type="GO" id="GO:0071555">
    <property type="term" value="P:cell wall organization"/>
    <property type="evidence" value="ECO:0007669"/>
    <property type="project" value="UniProtKB-KW"/>
</dbReference>
<feature type="compositionally biased region" description="Polar residues" evidence="8">
    <location>
        <begin position="230"/>
        <end position="281"/>
    </location>
</feature>
<evidence type="ECO:0000256" key="2">
    <source>
        <dbReference type="ARBA" id="ARBA00012543"/>
    </source>
</evidence>
<dbReference type="GO" id="GO:0005886">
    <property type="term" value="C:plasma membrane"/>
    <property type="evidence" value="ECO:0007669"/>
    <property type="project" value="UniProtKB-SubCell"/>
</dbReference>
<dbReference type="EC" id="2.4.1.16" evidence="2 7"/>
<keyword evidence="12" id="KW-1185">Reference proteome</keyword>
<dbReference type="GO" id="GO:0006031">
    <property type="term" value="P:chitin biosynthetic process"/>
    <property type="evidence" value="ECO:0007669"/>
    <property type="project" value="UniProtKB-UniRule"/>
</dbReference>
<protein>
    <recommendedName>
        <fullName evidence="2 7">Chitin synthase</fullName>
        <ecNumber evidence="2 7">2.4.1.16</ecNumber>
    </recommendedName>
</protein>
<keyword evidence="5" id="KW-1133">Transmembrane helix</keyword>
<evidence type="ECO:0000256" key="4">
    <source>
        <dbReference type="ARBA" id="ARBA00022676"/>
    </source>
</evidence>
<sequence length="609" mass="69061">MDPLSITSGCAGLITAIGGLSIKIHSFVRTCREARGDLDSVSRELLSLQTILELIKEDASDKNKPFPKTLNQHVTAILGNCNLVVAEIQTCITKYGQDRLKTRVAWAINGQGDINKLRSSLEAHKTALEIALDMLALHLTKEIKNDTTEIRNDTAAIKEDTTLILEEIARLQAQLPRDAAAAVSNDFILQRFFEEMTTYTEQALDAALSDADAKSSKALSFDEGPEEHTTTLVEQNSWPYHSMPSSSKQSSRGESWVSSQIQNPYRDSEATSDTTFPTLINESRGPMEDYVDLHHDTYDEDADKNASTEHQGISGFEIPVPEEVLSRFHSSFDFPSVRREFTHRRYSTITCRPEEFAKLDFTFRLAGFEPPRPINIVLLFSIYPSEDVSSFHKRWHFLLSSFSRLQERMRYLSALEGPWRKILVHIDCDTSLYKINPLVREYLVNIGILNAPKADADRKSVTAATIQAEIFEYTTHATLCQIPEMPFDTLPARGMTFIQVVLTAYRNNSRFHMPSVEMIYAQAGWFHSICALIKPGMIIRMPDVAGEIQEREYRNQEFLYEAWRKKRDTSGLRTYNDITVTSLRGYLSTPMRKKPKPKGILARIRDSLA</sequence>
<proteinExistence type="inferred from homology"/>
<accession>A0A9W8UXC5</accession>
<evidence type="ECO:0000256" key="6">
    <source>
        <dbReference type="ARBA" id="ARBA00023180"/>
    </source>
</evidence>
<evidence type="ECO:0000313" key="12">
    <source>
        <dbReference type="Proteomes" id="UP001152087"/>
    </source>
</evidence>
<evidence type="ECO:0000256" key="5">
    <source>
        <dbReference type="ARBA" id="ARBA00022989"/>
    </source>
</evidence>
<feature type="region of interest" description="Disordered" evidence="8">
    <location>
        <begin position="217"/>
        <end position="283"/>
    </location>
</feature>
<name>A0A9W8UXC5_9HYPO</name>
<keyword evidence="7" id="KW-0961">Cell wall biogenesis/degradation</keyword>
<keyword evidence="4 7" id="KW-0328">Glycosyltransferase</keyword>
<evidence type="ECO:0000256" key="1">
    <source>
        <dbReference type="ARBA" id="ARBA00004651"/>
    </source>
</evidence>
<dbReference type="InterPro" id="IPR031348">
    <property type="entry name" value="PigL_N"/>
</dbReference>
<keyword evidence="7" id="KW-0808">Transferase</keyword>
<evidence type="ECO:0000256" key="3">
    <source>
        <dbReference type="ARBA" id="ARBA00022475"/>
    </source>
</evidence>
<keyword evidence="3 7" id="KW-1003">Cell membrane</keyword>
<dbReference type="Proteomes" id="UP001152087">
    <property type="component" value="Unassembled WGS sequence"/>
</dbReference>
<dbReference type="Pfam" id="PF01644">
    <property type="entry name" value="Chitin_synth_1"/>
    <property type="match status" value="1"/>
</dbReference>
<dbReference type="EMBL" id="JAOQAV010000046">
    <property type="protein sequence ID" value="KAJ4180693.1"/>
    <property type="molecule type" value="Genomic_DNA"/>
</dbReference>
<dbReference type="Pfam" id="PF17111">
    <property type="entry name" value="PigL_N"/>
    <property type="match status" value="1"/>
</dbReference>
<comment type="catalytic activity">
    <reaction evidence="7">
        <text>[(1-&gt;4)-N-acetyl-beta-D-glucosaminyl](n) + UDP-N-acetyl-alpha-D-glucosamine = [(1-&gt;4)-N-acetyl-beta-D-glucosaminyl](n+1) + UDP + H(+)</text>
        <dbReference type="Rhea" id="RHEA:16637"/>
        <dbReference type="Rhea" id="RHEA-COMP:9593"/>
        <dbReference type="Rhea" id="RHEA-COMP:9595"/>
        <dbReference type="ChEBI" id="CHEBI:15378"/>
        <dbReference type="ChEBI" id="CHEBI:17029"/>
        <dbReference type="ChEBI" id="CHEBI:57705"/>
        <dbReference type="ChEBI" id="CHEBI:58223"/>
        <dbReference type="EC" id="2.4.1.16"/>
    </reaction>
</comment>
<gene>
    <name evidence="11" type="ORF">NW755_011588</name>
</gene>
<organism evidence="11 12">
    <name type="scientific">Fusarium falciforme</name>
    <dbReference type="NCBI Taxonomy" id="195108"/>
    <lineage>
        <taxon>Eukaryota</taxon>
        <taxon>Fungi</taxon>
        <taxon>Dikarya</taxon>
        <taxon>Ascomycota</taxon>
        <taxon>Pezizomycotina</taxon>
        <taxon>Sordariomycetes</taxon>
        <taxon>Hypocreomycetidae</taxon>
        <taxon>Hypocreales</taxon>
        <taxon>Nectriaceae</taxon>
        <taxon>Fusarium</taxon>
        <taxon>Fusarium solani species complex</taxon>
    </lineage>
</organism>
<dbReference type="InterPro" id="IPR013616">
    <property type="entry name" value="Chitin_synth_N"/>
</dbReference>
<feature type="domain" description="Chitin synthase N-terminal" evidence="9">
    <location>
        <begin position="312"/>
        <end position="367"/>
    </location>
</feature>
<keyword evidence="5" id="KW-0472">Membrane</keyword>
<reference evidence="11" key="1">
    <citation type="submission" date="2022-09" db="EMBL/GenBank/DDBJ databases">
        <title>Fusarium specimens isolated from Avocado Roots.</title>
        <authorList>
            <person name="Stajich J."/>
            <person name="Roper C."/>
            <person name="Heimlech-Rivalta G."/>
        </authorList>
    </citation>
    <scope>NUCLEOTIDE SEQUENCE</scope>
    <source>
        <strain evidence="11">A02</strain>
    </source>
</reference>
<dbReference type="GO" id="GO:0004100">
    <property type="term" value="F:chitin synthase activity"/>
    <property type="evidence" value="ECO:0007669"/>
    <property type="project" value="UniProtKB-UniRule"/>
</dbReference>
<comment type="subcellular location">
    <subcellularLocation>
        <location evidence="1 7">Cell membrane</location>
        <topology evidence="1 7">Multi-pass membrane protein</topology>
    </subcellularLocation>
</comment>
<evidence type="ECO:0000259" key="10">
    <source>
        <dbReference type="Pfam" id="PF17111"/>
    </source>
</evidence>
<evidence type="ECO:0000256" key="7">
    <source>
        <dbReference type="RuleBase" id="RU366040"/>
    </source>
</evidence>
<comment type="caution">
    <text evidence="11">The sequence shown here is derived from an EMBL/GenBank/DDBJ whole genome shotgun (WGS) entry which is preliminary data.</text>
</comment>
<dbReference type="Pfam" id="PF08407">
    <property type="entry name" value="Chitin_synth_1N"/>
    <property type="match status" value="1"/>
</dbReference>
<evidence type="ECO:0000259" key="9">
    <source>
        <dbReference type="Pfam" id="PF08407"/>
    </source>
</evidence>
<comment type="function">
    <text evidence="7">Polymerizes chitin, a structural polymer of the cell wall and septum, by transferring the sugar moiety of UDP-GlcNAc to the non-reducing end of the growing chitin polymer.</text>
</comment>